<organism evidence="2 3">
    <name type="scientific">Pedobacter petrophilus</name>
    <dbReference type="NCBI Taxonomy" id="1908241"/>
    <lineage>
        <taxon>Bacteria</taxon>
        <taxon>Pseudomonadati</taxon>
        <taxon>Bacteroidota</taxon>
        <taxon>Sphingobacteriia</taxon>
        <taxon>Sphingobacteriales</taxon>
        <taxon>Sphingobacteriaceae</taxon>
        <taxon>Pedobacter</taxon>
    </lineage>
</organism>
<reference evidence="2 3" key="1">
    <citation type="submission" date="2019-11" db="EMBL/GenBank/DDBJ databases">
        <title>Pedobacter petrophilus genome.</title>
        <authorList>
            <person name="Feldbauer M.J."/>
            <person name="Newman J.D."/>
        </authorList>
    </citation>
    <scope>NUCLEOTIDE SEQUENCE [LARGE SCALE GENOMIC DNA]</scope>
    <source>
        <strain evidence="2 3">LMG 29686</strain>
    </source>
</reference>
<comment type="caution">
    <text evidence="2">The sequence shown here is derived from an EMBL/GenBank/DDBJ whole genome shotgun (WGS) entry which is preliminary data.</text>
</comment>
<accession>A0A7K0G4V6</accession>
<gene>
    <name evidence="2" type="ORF">GJU39_22435</name>
</gene>
<dbReference type="Gene3D" id="3.10.450.50">
    <property type="match status" value="1"/>
</dbReference>
<evidence type="ECO:0000313" key="2">
    <source>
        <dbReference type="EMBL" id="MRX78837.1"/>
    </source>
</evidence>
<sequence length="109" mass="12555">MNNQDIFISANKALADGNYDEFITYCSPHIKWENVGKSTLEGKVELYNYISSAYGGLEFTTENYIKENDFIVEFGAIVFEKYGESKKSSYCDIWNFKDGFIHQLTSFVI</sequence>
<protein>
    <recommendedName>
        <fullName evidence="1">SnoaL-like domain-containing protein</fullName>
    </recommendedName>
</protein>
<keyword evidence="3" id="KW-1185">Reference proteome</keyword>
<dbReference type="Pfam" id="PF12680">
    <property type="entry name" value="SnoaL_2"/>
    <property type="match status" value="1"/>
</dbReference>
<proteinExistence type="predicted"/>
<dbReference type="OrthoDB" id="6692273at2"/>
<dbReference type="RefSeq" id="WP_154283234.1">
    <property type="nucleotide sequence ID" value="NZ_JBHUJQ010000001.1"/>
</dbReference>
<dbReference type="Proteomes" id="UP000487757">
    <property type="component" value="Unassembled WGS sequence"/>
</dbReference>
<dbReference type="InterPro" id="IPR037401">
    <property type="entry name" value="SnoaL-like"/>
</dbReference>
<dbReference type="InterPro" id="IPR032710">
    <property type="entry name" value="NTF2-like_dom_sf"/>
</dbReference>
<evidence type="ECO:0000313" key="3">
    <source>
        <dbReference type="Proteomes" id="UP000487757"/>
    </source>
</evidence>
<dbReference type="SUPFAM" id="SSF54427">
    <property type="entry name" value="NTF2-like"/>
    <property type="match status" value="1"/>
</dbReference>
<feature type="domain" description="SnoaL-like" evidence="1">
    <location>
        <begin position="12"/>
        <end position="101"/>
    </location>
</feature>
<evidence type="ECO:0000259" key="1">
    <source>
        <dbReference type="Pfam" id="PF12680"/>
    </source>
</evidence>
<dbReference type="AlphaFoldDB" id="A0A7K0G4V6"/>
<name>A0A7K0G4V6_9SPHI</name>
<dbReference type="EMBL" id="WKKH01000080">
    <property type="protein sequence ID" value="MRX78837.1"/>
    <property type="molecule type" value="Genomic_DNA"/>
</dbReference>